<sequence length="412" mass="42541">MTPAPPTRRRLRRTARWIAAPLLAGAVTVTAAPSATAAGAVLSVGPGKTFATPCAAFARAADGDVVEIDGSVTYTGDVCSIQRNRLIVRGVNGRPRIDAGGRNASGKGTWVVVGDGVVVDNVEMHGARVADRNGAALRLEGTGFTLRRSYLHDNENGILSGADASSDIVVENSEFARNGYGDGYSHNLYIGHVRSLTFRYNFSHDANVGHDLKSRARTNTIAHNRFSSLPAGQAGSGRPSYEIDLPNAGTSVVLGNVVQQPAGSSNPGMLSYGTEGASNPGQDLYVVNNTFLNDDGARGTFVLVGSGVTTPVRLQNNVFAGVGTVVTQAGAVQRTNQRAGAAAFVDRARYDLTPAPRSGLVDAGTAPGTTAGGVALTPVAQYRHPASAAPRPVVGALDVGAYEQAGPARRVG</sequence>
<name>A0A7W4XYF9_KINRA</name>
<dbReference type="InterPro" id="IPR011050">
    <property type="entry name" value="Pectin_lyase_fold/virulence"/>
</dbReference>
<evidence type="ECO:0000313" key="3">
    <source>
        <dbReference type="EMBL" id="MBB2902988.1"/>
    </source>
</evidence>
<evidence type="ECO:0000256" key="1">
    <source>
        <dbReference type="SAM" id="SignalP"/>
    </source>
</evidence>
<dbReference type="AlphaFoldDB" id="A0A7W4XYF9"/>
<comment type="caution">
    <text evidence="3">The sequence shown here is derived from an EMBL/GenBank/DDBJ whole genome shotgun (WGS) entry which is preliminary data.</text>
</comment>
<protein>
    <recommendedName>
        <fullName evidence="2">Right handed beta helix domain-containing protein</fullName>
    </recommendedName>
</protein>
<reference evidence="3 4" key="2">
    <citation type="submission" date="2020-08" db="EMBL/GenBank/DDBJ databases">
        <authorList>
            <person name="Partida-Martinez L."/>
            <person name="Huntemann M."/>
            <person name="Clum A."/>
            <person name="Wang J."/>
            <person name="Palaniappan K."/>
            <person name="Ritter S."/>
            <person name="Chen I.-M."/>
            <person name="Stamatis D."/>
            <person name="Reddy T."/>
            <person name="O'Malley R."/>
            <person name="Daum C."/>
            <person name="Shapiro N."/>
            <person name="Ivanova N."/>
            <person name="Kyrpides N."/>
            <person name="Woyke T."/>
        </authorList>
    </citation>
    <scope>NUCLEOTIDE SEQUENCE [LARGE SCALE GENOMIC DNA]</scope>
    <source>
        <strain evidence="3 4">AS2.23</strain>
    </source>
</reference>
<reference evidence="3 4" key="1">
    <citation type="submission" date="2020-08" db="EMBL/GenBank/DDBJ databases">
        <title>The Agave Microbiome: Exploring the role of microbial communities in plant adaptations to desert environments.</title>
        <authorList>
            <person name="Partida-Martinez L.P."/>
        </authorList>
    </citation>
    <scope>NUCLEOTIDE SEQUENCE [LARGE SCALE GENOMIC DNA]</scope>
    <source>
        <strain evidence="3 4">AS2.23</strain>
    </source>
</reference>
<dbReference type="InterPro" id="IPR006311">
    <property type="entry name" value="TAT_signal"/>
</dbReference>
<dbReference type="Proteomes" id="UP000533269">
    <property type="component" value="Unassembled WGS sequence"/>
</dbReference>
<organism evidence="3 4">
    <name type="scientific">Kineococcus radiotolerans</name>
    <dbReference type="NCBI Taxonomy" id="131568"/>
    <lineage>
        <taxon>Bacteria</taxon>
        <taxon>Bacillati</taxon>
        <taxon>Actinomycetota</taxon>
        <taxon>Actinomycetes</taxon>
        <taxon>Kineosporiales</taxon>
        <taxon>Kineosporiaceae</taxon>
        <taxon>Kineococcus</taxon>
    </lineage>
</organism>
<dbReference type="EMBL" id="JACHVY010000004">
    <property type="protein sequence ID" value="MBB2902988.1"/>
    <property type="molecule type" value="Genomic_DNA"/>
</dbReference>
<dbReference type="SUPFAM" id="SSF51126">
    <property type="entry name" value="Pectin lyase-like"/>
    <property type="match status" value="1"/>
</dbReference>
<evidence type="ECO:0000259" key="2">
    <source>
        <dbReference type="Pfam" id="PF13229"/>
    </source>
</evidence>
<proteinExistence type="predicted"/>
<feature type="chain" id="PRO_5031184157" description="Right handed beta helix domain-containing protein" evidence="1">
    <location>
        <begin position="32"/>
        <end position="412"/>
    </location>
</feature>
<keyword evidence="1" id="KW-0732">Signal</keyword>
<feature type="domain" description="Right handed beta helix" evidence="2">
    <location>
        <begin position="103"/>
        <end position="230"/>
    </location>
</feature>
<gene>
    <name evidence="3" type="ORF">FHR75_003824</name>
</gene>
<dbReference type="InterPro" id="IPR012334">
    <property type="entry name" value="Pectin_lyas_fold"/>
</dbReference>
<accession>A0A7W4XYF9</accession>
<dbReference type="InterPro" id="IPR039448">
    <property type="entry name" value="Beta_helix"/>
</dbReference>
<dbReference type="PROSITE" id="PS51318">
    <property type="entry name" value="TAT"/>
    <property type="match status" value="1"/>
</dbReference>
<dbReference type="RefSeq" id="WP_183392618.1">
    <property type="nucleotide sequence ID" value="NZ_JACHVY010000004.1"/>
</dbReference>
<feature type="signal peptide" evidence="1">
    <location>
        <begin position="1"/>
        <end position="31"/>
    </location>
</feature>
<dbReference type="Gene3D" id="2.160.20.10">
    <property type="entry name" value="Single-stranded right-handed beta-helix, Pectin lyase-like"/>
    <property type="match status" value="1"/>
</dbReference>
<dbReference type="Pfam" id="PF13229">
    <property type="entry name" value="Beta_helix"/>
    <property type="match status" value="1"/>
</dbReference>
<evidence type="ECO:0000313" key="4">
    <source>
        <dbReference type="Proteomes" id="UP000533269"/>
    </source>
</evidence>